<dbReference type="Pfam" id="PF01926">
    <property type="entry name" value="MMR_HSR1"/>
    <property type="match status" value="1"/>
</dbReference>
<keyword evidence="8 10" id="KW-0630">Potassium</keyword>
<evidence type="ECO:0000256" key="1">
    <source>
        <dbReference type="ARBA" id="ARBA00011043"/>
    </source>
</evidence>
<dbReference type="NCBIfam" id="NF003661">
    <property type="entry name" value="PRK05291.1-3"/>
    <property type="match status" value="1"/>
</dbReference>
<keyword evidence="9 10" id="KW-0342">GTP-binding</keyword>
<dbReference type="PANTHER" id="PTHR42714:SF2">
    <property type="entry name" value="TRNA MODIFICATION GTPASE GTPBP3, MITOCHONDRIAL"/>
    <property type="match status" value="1"/>
</dbReference>
<dbReference type="EC" id="3.6.-.-" evidence="10"/>
<dbReference type="InterPro" id="IPR027266">
    <property type="entry name" value="TrmE/GcvT-like"/>
</dbReference>
<evidence type="ECO:0000313" key="13">
    <source>
        <dbReference type="EMBL" id="PUZ24709.1"/>
    </source>
</evidence>
<comment type="subunit">
    <text evidence="10">Homodimer. Heterotetramer of two MnmE and two MnmG subunits.</text>
</comment>
<dbReference type="InterPro" id="IPR018948">
    <property type="entry name" value="GTP-bd_TrmE_N"/>
</dbReference>
<evidence type="ECO:0000256" key="6">
    <source>
        <dbReference type="ARBA" id="ARBA00022801"/>
    </source>
</evidence>
<feature type="binding site" evidence="10">
    <location>
        <begin position="233"/>
        <end position="238"/>
    </location>
    <ligand>
        <name>GTP</name>
        <dbReference type="ChEBI" id="CHEBI:37565"/>
    </ligand>
</feature>
<dbReference type="NCBIfam" id="TIGR00231">
    <property type="entry name" value="small_GTP"/>
    <property type="match status" value="1"/>
</dbReference>
<protein>
    <recommendedName>
        <fullName evidence="10">tRNA modification GTPase MnmE</fullName>
        <ecNumber evidence="10">3.6.-.-</ecNumber>
    </recommendedName>
</protein>
<evidence type="ECO:0000259" key="12">
    <source>
        <dbReference type="PROSITE" id="PS51709"/>
    </source>
</evidence>
<evidence type="ECO:0000256" key="3">
    <source>
        <dbReference type="ARBA" id="ARBA00022694"/>
    </source>
</evidence>
<feature type="binding site" evidence="10">
    <location>
        <begin position="339"/>
        <end position="342"/>
    </location>
    <ligand>
        <name>GTP</name>
        <dbReference type="ChEBI" id="CHEBI:37565"/>
    </ligand>
</feature>
<keyword evidence="14" id="KW-1185">Reference proteome</keyword>
<comment type="subcellular location">
    <subcellularLocation>
        <location evidence="10">Cytoplasm</location>
    </subcellularLocation>
</comment>
<feature type="binding site" evidence="10">
    <location>
        <position position="254"/>
    </location>
    <ligand>
        <name>K(+)</name>
        <dbReference type="ChEBI" id="CHEBI:29103"/>
    </ligand>
</feature>
<comment type="function">
    <text evidence="10">Exhibits a very high intrinsic GTPase hydrolysis rate. Involved in the addition of a carboxymethylaminomethyl (cmnm) group at the wobble position (U34) of certain tRNAs, forming tRNA-cmnm(5)s(2)U34.</text>
</comment>
<evidence type="ECO:0000256" key="5">
    <source>
        <dbReference type="ARBA" id="ARBA00022741"/>
    </source>
</evidence>
<name>A0A2T7BEI9_9BACT</name>
<keyword evidence="6 10" id="KW-0378">Hydrolase</keyword>
<evidence type="ECO:0000256" key="9">
    <source>
        <dbReference type="ARBA" id="ARBA00023134"/>
    </source>
</evidence>
<sequence length="460" mass="50196">MLGKLAGFDDTIVALATAPGIGAIAVIRLSGKDAVRITNELFPSKNLEAQPTHTLHFGSIVYQGRILDEVVVSLYRGPKSYTGEEVVEISCHGSPYIQQQIIDACVACGARLAKPGEFTQRAFLNGKLDLTQAESVADLIASNSAASHQTAMQQMRGGFSHALKDLREQLITFSSLIELELDFSEEDVAFADRTRLYTLVSAAMTQVQQLIDSFQMGNVIKNGVSTAIVGKPNAGKSTLLNTLLNENRAIVSDIAGTTRDTIEEVLNIGGILFRLIDTAGIRESDDTIESIGVQKTMEKIREAGIVVYLFDVNEMSVEEVQEQVDVFVASGVNYLLIGNKADIRGEEFYASKFAAIPGVLFISAKTHTHIQEVKDALLHKVMSGDVRTGDTIVTNARHYAALQEVMKALRDVKAGMDRQLPGDLLALDIRLCLHWLGEITGEVTNEDRLDYIFSKFCIGK</sequence>
<dbReference type="HAMAP" id="MF_00379">
    <property type="entry name" value="GTPase_MnmE"/>
    <property type="match status" value="1"/>
</dbReference>
<dbReference type="GO" id="GO:0042802">
    <property type="term" value="F:identical protein binding"/>
    <property type="evidence" value="ECO:0007669"/>
    <property type="project" value="UniProtKB-ARBA"/>
</dbReference>
<dbReference type="InterPro" id="IPR031168">
    <property type="entry name" value="G_TrmE"/>
</dbReference>
<dbReference type="NCBIfam" id="TIGR00450">
    <property type="entry name" value="mnmE_trmE_thdF"/>
    <property type="match status" value="1"/>
</dbReference>
<evidence type="ECO:0000313" key="14">
    <source>
        <dbReference type="Proteomes" id="UP000244450"/>
    </source>
</evidence>
<dbReference type="InterPro" id="IPR004520">
    <property type="entry name" value="GTPase_MnmE"/>
</dbReference>
<dbReference type="InterPro" id="IPR006073">
    <property type="entry name" value="GTP-bd"/>
</dbReference>
<keyword evidence="4 10" id="KW-0479">Metal-binding</keyword>
<keyword evidence="3 10" id="KW-0819">tRNA processing</keyword>
<dbReference type="PANTHER" id="PTHR42714">
    <property type="entry name" value="TRNA MODIFICATION GTPASE GTPBP3"/>
    <property type="match status" value="1"/>
</dbReference>
<accession>A0A2T7BEI9</accession>
<proteinExistence type="inferred from homology"/>
<dbReference type="InterPro" id="IPR025867">
    <property type="entry name" value="MnmE_helical"/>
</dbReference>
<dbReference type="Pfam" id="PF10396">
    <property type="entry name" value="TrmE_N"/>
    <property type="match status" value="1"/>
</dbReference>
<dbReference type="GO" id="GO:0002098">
    <property type="term" value="P:tRNA wobble uridine modification"/>
    <property type="evidence" value="ECO:0007669"/>
    <property type="project" value="TreeGrafter"/>
</dbReference>
<keyword evidence="2 10" id="KW-0963">Cytoplasm</keyword>
<feature type="binding site" evidence="10">
    <location>
        <position position="28"/>
    </location>
    <ligand>
        <name>(6S)-5-formyl-5,6,7,8-tetrahydrofolate</name>
        <dbReference type="ChEBI" id="CHEBI:57457"/>
    </ligand>
</feature>
<dbReference type="GO" id="GO:0003924">
    <property type="term" value="F:GTPase activity"/>
    <property type="evidence" value="ECO:0007669"/>
    <property type="project" value="UniProtKB-UniRule"/>
</dbReference>
<dbReference type="GO" id="GO:0030488">
    <property type="term" value="P:tRNA methylation"/>
    <property type="evidence" value="ECO:0007669"/>
    <property type="project" value="TreeGrafter"/>
</dbReference>
<dbReference type="Proteomes" id="UP000244450">
    <property type="component" value="Unassembled WGS sequence"/>
</dbReference>
<feature type="binding site" evidence="10">
    <location>
        <position position="88"/>
    </location>
    <ligand>
        <name>(6S)-5-formyl-5,6,7,8-tetrahydrofolate</name>
        <dbReference type="ChEBI" id="CHEBI:57457"/>
    </ligand>
</feature>
<comment type="caution">
    <text evidence="10">Lacks conserved residue(s) required for the propagation of feature annotation.</text>
</comment>
<evidence type="ECO:0000256" key="2">
    <source>
        <dbReference type="ARBA" id="ARBA00022490"/>
    </source>
</evidence>
<keyword evidence="5 10" id="KW-0547">Nucleotide-binding</keyword>
<dbReference type="FunFam" id="3.30.1360.120:FF:000003">
    <property type="entry name" value="tRNA modification GTPase MnmE"/>
    <property type="match status" value="1"/>
</dbReference>
<dbReference type="InterPro" id="IPR027368">
    <property type="entry name" value="MnmE_dom2"/>
</dbReference>
<feature type="binding site" evidence="10">
    <location>
        <position position="258"/>
    </location>
    <ligand>
        <name>Mg(2+)</name>
        <dbReference type="ChEBI" id="CHEBI:18420"/>
    </ligand>
</feature>
<feature type="binding site" evidence="10">
    <location>
        <begin position="252"/>
        <end position="258"/>
    </location>
    <ligand>
        <name>GTP</name>
        <dbReference type="ChEBI" id="CHEBI:37565"/>
    </ligand>
</feature>
<dbReference type="GO" id="GO:0005829">
    <property type="term" value="C:cytosol"/>
    <property type="evidence" value="ECO:0007669"/>
    <property type="project" value="TreeGrafter"/>
</dbReference>
<feature type="binding site" evidence="10">
    <location>
        <position position="237"/>
    </location>
    <ligand>
        <name>Mg(2+)</name>
        <dbReference type="ChEBI" id="CHEBI:18420"/>
    </ligand>
</feature>
<dbReference type="SUPFAM" id="SSF52540">
    <property type="entry name" value="P-loop containing nucleoside triphosphate hydrolases"/>
    <property type="match status" value="1"/>
</dbReference>
<dbReference type="CDD" id="cd04164">
    <property type="entry name" value="trmE"/>
    <property type="match status" value="1"/>
</dbReference>
<dbReference type="Gene3D" id="1.20.120.430">
    <property type="entry name" value="tRNA modification GTPase MnmE domain 2"/>
    <property type="match status" value="1"/>
</dbReference>
<dbReference type="PRINTS" id="PR00326">
    <property type="entry name" value="GTP1OBG"/>
</dbReference>
<dbReference type="InterPro" id="IPR005225">
    <property type="entry name" value="Small_GTP-bd"/>
</dbReference>
<feature type="binding site" evidence="10">
    <location>
        <position position="127"/>
    </location>
    <ligand>
        <name>(6S)-5-formyl-5,6,7,8-tetrahydrofolate</name>
        <dbReference type="ChEBI" id="CHEBI:57457"/>
    </ligand>
</feature>
<evidence type="ECO:0000256" key="8">
    <source>
        <dbReference type="ARBA" id="ARBA00022958"/>
    </source>
</evidence>
<dbReference type="Gene3D" id="3.40.50.300">
    <property type="entry name" value="P-loop containing nucleotide triphosphate hydrolases"/>
    <property type="match status" value="1"/>
</dbReference>
<feature type="binding site" evidence="10">
    <location>
        <position position="252"/>
    </location>
    <ligand>
        <name>K(+)</name>
        <dbReference type="ChEBI" id="CHEBI:29103"/>
    </ligand>
</feature>
<keyword evidence="7 10" id="KW-0460">Magnesium</keyword>
<feature type="binding site" evidence="10">
    <location>
        <position position="233"/>
    </location>
    <ligand>
        <name>K(+)</name>
        <dbReference type="ChEBI" id="CHEBI:29103"/>
    </ligand>
</feature>
<dbReference type="SUPFAM" id="SSF116878">
    <property type="entry name" value="TrmE connector domain"/>
    <property type="match status" value="1"/>
</dbReference>
<evidence type="ECO:0000256" key="7">
    <source>
        <dbReference type="ARBA" id="ARBA00022842"/>
    </source>
</evidence>
<comment type="cofactor">
    <cofactor evidence="10">
        <name>K(+)</name>
        <dbReference type="ChEBI" id="CHEBI:29103"/>
    </cofactor>
    <text evidence="10">Binds 1 potassium ion per subunit.</text>
</comment>
<dbReference type="Pfam" id="PF12631">
    <property type="entry name" value="MnmE_helical"/>
    <property type="match status" value="1"/>
</dbReference>
<feature type="domain" description="TrmE-type G" evidence="12">
    <location>
        <begin position="223"/>
        <end position="382"/>
    </location>
</feature>
<dbReference type="InterPro" id="IPR027417">
    <property type="entry name" value="P-loop_NTPase"/>
</dbReference>
<dbReference type="PROSITE" id="PS51709">
    <property type="entry name" value="G_TRME"/>
    <property type="match status" value="1"/>
</dbReference>
<comment type="similarity">
    <text evidence="1 10 11">Belongs to the TRAFAC class TrmE-Era-EngA-EngB-Septin-like GTPase superfamily. TrmE GTPase family.</text>
</comment>
<comment type="caution">
    <text evidence="13">The sequence shown here is derived from an EMBL/GenBank/DDBJ whole genome shotgun (WGS) entry which is preliminary data.</text>
</comment>
<evidence type="ECO:0000256" key="11">
    <source>
        <dbReference type="RuleBase" id="RU003313"/>
    </source>
</evidence>
<dbReference type="OrthoDB" id="9805918at2"/>
<feature type="binding site" evidence="10">
    <location>
        <position position="257"/>
    </location>
    <ligand>
        <name>K(+)</name>
        <dbReference type="ChEBI" id="CHEBI:29103"/>
    </ligand>
</feature>
<organism evidence="13 14">
    <name type="scientific">Chitinophaga parva</name>
    <dbReference type="NCBI Taxonomy" id="2169414"/>
    <lineage>
        <taxon>Bacteria</taxon>
        <taxon>Pseudomonadati</taxon>
        <taxon>Bacteroidota</taxon>
        <taxon>Chitinophagia</taxon>
        <taxon>Chitinophagales</taxon>
        <taxon>Chitinophagaceae</taxon>
        <taxon>Chitinophaga</taxon>
    </lineage>
</organism>
<dbReference type="RefSeq" id="WP_108686550.1">
    <property type="nucleotide sequence ID" value="NZ_QCYK01000002.1"/>
</dbReference>
<dbReference type="EMBL" id="QCYK01000002">
    <property type="protein sequence ID" value="PUZ24709.1"/>
    <property type="molecule type" value="Genomic_DNA"/>
</dbReference>
<dbReference type="AlphaFoldDB" id="A0A2T7BEI9"/>
<reference evidence="13 14" key="1">
    <citation type="submission" date="2018-04" db="EMBL/GenBank/DDBJ databases">
        <title>Chitinophaga fuyangensis sp. nov., isolated from soil in a chemical factory.</title>
        <authorList>
            <person name="Chen K."/>
        </authorList>
    </citation>
    <scope>NUCLEOTIDE SEQUENCE [LARGE SCALE GENOMIC DNA]</scope>
    <source>
        <strain evidence="13 14">LY-1</strain>
    </source>
</reference>
<evidence type="ECO:0000256" key="10">
    <source>
        <dbReference type="HAMAP-Rule" id="MF_00379"/>
    </source>
</evidence>
<dbReference type="Gene3D" id="3.30.1360.120">
    <property type="entry name" value="Probable tRNA modification gtpase trme, domain 1"/>
    <property type="match status" value="1"/>
</dbReference>
<feature type="binding site" evidence="10">
    <location>
        <position position="460"/>
    </location>
    <ligand>
        <name>(6S)-5-formyl-5,6,7,8-tetrahydrofolate</name>
        <dbReference type="ChEBI" id="CHEBI:57457"/>
    </ligand>
</feature>
<dbReference type="GO" id="GO:0005525">
    <property type="term" value="F:GTP binding"/>
    <property type="evidence" value="ECO:0007669"/>
    <property type="project" value="UniProtKB-UniRule"/>
</dbReference>
<feature type="binding site" evidence="10">
    <location>
        <begin position="277"/>
        <end position="280"/>
    </location>
    <ligand>
        <name>GTP</name>
        <dbReference type="ChEBI" id="CHEBI:37565"/>
    </ligand>
</feature>
<dbReference type="CDD" id="cd14858">
    <property type="entry name" value="TrmE_N"/>
    <property type="match status" value="1"/>
</dbReference>
<dbReference type="FunFam" id="3.40.50.300:FF:001376">
    <property type="entry name" value="tRNA modification GTPase MnmE"/>
    <property type="match status" value="1"/>
</dbReference>
<dbReference type="GO" id="GO:0046872">
    <property type="term" value="F:metal ion binding"/>
    <property type="evidence" value="ECO:0007669"/>
    <property type="project" value="UniProtKB-KW"/>
</dbReference>
<evidence type="ECO:0000256" key="4">
    <source>
        <dbReference type="ARBA" id="ARBA00022723"/>
    </source>
</evidence>
<gene>
    <name evidence="10" type="primary">mnmE</name>
    <name evidence="10" type="synonym">trmE</name>
    <name evidence="13" type="ORF">DCC81_10185</name>
</gene>